<dbReference type="OrthoDB" id="1374157at2"/>
<dbReference type="GO" id="GO:0000976">
    <property type="term" value="F:transcription cis-regulatory region binding"/>
    <property type="evidence" value="ECO:0007669"/>
    <property type="project" value="TreeGrafter"/>
</dbReference>
<dbReference type="SUPFAM" id="SSF48403">
    <property type="entry name" value="Ankyrin repeat"/>
    <property type="match status" value="1"/>
</dbReference>
<reference evidence="5 6" key="1">
    <citation type="submission" date="2019-04" db="EMBL/GenBank/DDBJ databases">
        <title>Draft genome sequence of Robertkochia marina CC-AMO-30D.</title>
        <authorList>
            <person name="Hameed A."/>
            <person name="Lin S.-Y."/>
            <person name="Shahina M."/>
            <person name="Lai W.-A."/>
            <person name="Young C.-C."/>
        </authorList>
    </citation>
    <scope>NUCLEOTIDE SEQUENCE [LARGE SCALE GENOMIC DNA]</scope>
    <source>
        <strain evidence="5 6">CC-AMO-30D</strain>
    </source>
</reference>
<keyword evidence="2 3" id="KW-0040">ANK repeat</keyword>
<dbReference type="EMBL" id="SSMC01000003">
    <property type="protein sequence ID" value="THD66331.1"/>
    <property type="molecule type" value="Genomic_DNA"/>
</dbReference>
<dbReference type="PROSITE" id="PS50088">
    <property type="entry name" value="ANK_REPEAT"/>
    <property type="match status" value="2"/>
</dbReference>
<evidence type="ECO:0000256" key="3">
    <source>
        <dbReference type="PROSITE-ProRule" id="PRU00023"/>
    </source>
</evidence>
<keyword evidence="4" id="KW-0732">Signal</keyword>
<dbReference type="AlphaFoldDB" id="A0A4S3LYV5"/>
<dbReference type="Pfam" id="PF12796">
    <property type="entry name" value="Ank_2"/>
    <property type="match status" value="1"/>
</dbReference>
<dbReference type="InterPro" id="IPR050663">
    <property type="entry name" value="Ankyrin-SOCS_Box"/>
</dbReference>
<dbReference type="InterPro" id="IPR036770">
    <property type="entry name" value="Ankyrin_rpt-contain_sf"/>
</dbReference>
<keyword evidence="6" id="KW-1185">Reference proteome</keyword>
<name>A0A4S3LYV5_9FLAO</name>
<dbReference type="InterPro" id="IPR002110">
    <property type="entry name" value="Ankyrin_rpt"/>
</dbReference>
<dbReference type="PANTHER" id="PTHR24193">
    <property type="entry name" value="ANKYRIN REPEAT PROTEIN"/>
    <property type="match status" value="1"/>
</dbReference>
<dbReference type="Gene3D" id="1.25.40.20">
    <property type="entry name" value="Ankyrin repeat-containing domain"/>
    <property type="match status" value="1"/>
</dbReference>
<dbReference type="Proteomes" id="UP000305939">
    <property type="component" value="Unassembled WGS sequence"/>
</dbReference>
<protein>
    <submittedName>
        <fullName evidence="5">Ankyrin repeat domain-containing protein</fullName>
    </submittedName>
</protein>
<keyword evidence="1" id="KW-0677">Repeat</keyword>
<evidence type="ECO:0000313" key="5">
    <source>
        <dbReference type="EMBL" id="THD66331.1"/>
    </source>
</evidence>
<dbReference type="PANTHER" id="PTHR24193:SF129">
    <property type="entry name" value="ANKYRIN REPEAT-CONTAINING PROTEIN"/>
    <property type="match status" value="1"/>
</dbReference>
<feature type="chain" id="PRO_5020573805" evidence="4">
    <location>
        <begin position="20"/>
        <end position="128"/>
    </location>
</feature>
<dbReference type="RefSeq" id="WP_136336403.1">
    <property type="nucleotide sequence ID" value="NZ_QXMP01000006.1"/>
</dbReference>
<organism evidence="5 6">
    <name type="scientific">Robertkochia marina</name>
    <dbReference type="NCBI Taxonomy" id="1227945"/>
    <lineage>
        <taxon>Bacteria</taxon>
        <taxon>Pseudomonadati</taxon>
        <taxon>Bacteroidota</taxon>
        <taxon>Flavobacteriia</taxon>
        <taxon>Flavobacteriales</taxon>
        <taxon>Flavobacteriaceae</taxon>
        <taxon>Robertkochia</taxon>
    </lineage>
</organism>
<dbReference type="SMART" id="SM00248">
    <property type="entry name" value="ANK"/>
    <property type="match status" value="2"/>
</dbReference>
<feature type="signal peptide" evidence="4">
    <location>
        <begin position="1"/>
        <end position="19"/>
    </location>
</feature>
<evidence type="ECO:0000313" key="6">
    <source>
        <dbReference type="Proteomes" id="UP000305939"/>
    </source>
</evidence>
<gene>
    <name evidence="5" type="ORF">E7Z59_10985</name>
</gene>
<evidence type="ECO:0000256" key="1">
    <source>
        <dbReference type="ARBA" id="ARBA00022737"/>
    </source>
</evidence>
<dbReference type="PROSITE" id="PS50297">
    <property type="entry name" value="ANK_REP_REGION"/>
    <property type="match status" value="2"/>
</dbReference>
<feature type="repeat" description="ANK" evidence="3">
    <location>
        <begin position="71"/>
        <end position="103"/>
    </location>
</feature>
<sequence length="128" mass="13891">MKTLTVIAALLLAVTTTQAMNTTPETNEIPTAITESGSYNLSPFCFAIAKGDIEMVKKLIDLGADVNARSRGMTPLMYAAKYNRVEIINLLLKNGADKDLKDSRLKITAIKYAELSNAKEAKKVLAKA</sequence>
<proteinExistence type="predicted"/>
<evidence type="ECO:0000256" key="4">
    <source>
        <dbReference type="SAM" id="SignalP"/>
    </source>
</evidence>
<dbReference type="GO" id="GO:0045944">
    <property type="term" value="P:positive regulation of transcription by RNA polymerase II"/>
    <property type="evidence" value="ECO:0007669"/>
    <property type="project" value="TreeGrafter"/>
</dbReference>
<comment type="caution">
    <text evidence="5">The sequence shown here is derived from an EMBL/GenBank/DDBJ whole genome shotgun (WGS) entry which is preliminary data.</text>
</comment>
<evidence type="ECO:0000256" key="2">
    <source>
        <dbReference type="ARBA" id="ARBA00023043"/>
    </source>
</evidence>
<feature type="repeat" description="ANK" evidence="3">
    <location>
        <begin position="39"/>
        <end position="71"/>
    </location>
</feature>
<accession>A0A4S3LYV5</accession>